<dbReference type="InterPro" id="IPR050177">
    <property type="entry name" value="Lipid_A_modif_metabolic_enz"/>
</dbReference>
<dbReference type="Proteomes" id="UP000620124">
    <property type="component" value="Unassembled WGS sequence"/>
</dbReference>
<dbReference type="EMBL" id="JACAZI010000032">
    <property type="protein sequence ID" value="KAF7330912.1"/>
    <property type="molecule type" value="Genomic_DNA"/>
</dbReference>
<organism evidence="5 6">
    <name type="scientific">Mycena venus</name>
    <dbReference type="NCBI Taxonomy" id="2733690"/>
    <lineage>
        <taxon>Eukaryota</taxon>
        <taxon>Fungi</taxon>
        <taxon>Dikarya</taxon>
        <taxon>Basidiomycota</taxon>
        <taxon>Agaricomycotina</taxon>
        <taxon>Agaricomycetes</taxon>
        <taxon>Agaricomycetidae</taxon>
        <taxon>Agaricales</taxon>
        <taxon>Marasmiineae</taxon>
        <taxon>Mycenaceae</taxon>
        <taxon>Mycena</taxon>
    </lineage>
</organism>
<keyword evidence="6" id="KW-1185">Reference proteome</keyword>
<accession>A0A8H7CCB1</accession>
<dbReference type="PANTHER" id="PTHR43245:SF51">
    <property type="entry name" value="SHORT CHAIN DEHYDROGENASE_REDUCTASE FAMILY 42E, MEMBER 2"/>
    <property type="match status" value="1"/>
</dbReference>
<dbReference type="PANTHER" id="PTHR43245">
    <property type="entry name" value="BIFUNCTIONAL POLYMYXIN RESISTANCE PROTEIN ARNA"/>
    <property type="match status" value="1"/>
</dbReference>
<dbReference type="OrthoDB" id="10058185at2759"/>
<evidence type="ECO:0000259" key="4">
    <source>
        <dbReference type="Pfam" id="PF01073"/>
    </source>
</evidence>
<dbReference type="AlphaFoldDB" id="A0A8H7CCB1"/>
<comment type="caution">
    <text evidence="5">The sequence shown here is derived from an EMBL/GenBank/DDBJ whole genome shotgun (WGS) entry which is preliminary data.</text>
</comment>
<dbReference type="InterPro" id="IPR036291">
    <property type="entry name" value="NAD(P)-bd_dom_sf"/>
</dbReference>
<dbReference type="GO" id="GO:0016616">
    <property type="term" value="F:oxidoreductase activity, acting on the CH-OH group of donors, NAD or NADP as acceptor"/>
    <property type="evidence" value="ECO:0007669"/>
    <property type="project" value="InterPro"/>
</dbReference>
<evidence type="ECO:0000256" key="3">
    <source>
        <dbReference type="SAM" id="MobiDB-lite"/>
    </source>
</evidence>
<keyword evidence="2" id="KW-0560">Oxidoreductase</keyword>
<dbReference type="Gene3D" id="3.40.50.720">
    <property type="entry name" value="NAD(P)-binding Rossmann-like Domain"/>
    <property type="match status" value="1"/>
</dbReference>
<name>A0A8H7CCB1_9AGAR</name>
<dbReference type="Pfam" id="PF01073">
    <property type="entry name" value="3Beta_HSD"/>
    <property type="match status" value="1"/>
</dbReference>
<feature type="region of interest" description="Disordered" evidence="3">
    <location>
        <begin position="361"/>
        <end position="383"/>
    </location>
</feature>
<proteinExistence type="inferred from homology"/>
<evidence type="ECO:0000256" key="2">
    <source>
        <dbReference type="ARBA" id="ARBA00023002"/>
    </source>
</evidence>
<protein>
    <submittedName>
        <fullName evidence="5">3Beta-HSD domain-containing protein</fullName>
    </submittedName>
</protein>
<dbReference type="InterPro" id="IPR002225">
    <property type="entry name" value="3Beta_OHSteriod_DH/Estase"/>
</dbReference>
<gene>
    <name evidence="5" type="ORF">MVEN_02430800</name>
</gene>
<reference evidence="5" key="1">
    <citation type="submission" date="2020-05" db="EMBL/GenBank/DDBJ databases">
        <title>Mycena genomes resolve the evolution of fungal bioluminescence.</title>
        <authorList>
            <person name="Tsai I.J."/>
        </authorList>
    </citation>
    <scope>NUCLEOTIDE SEQUENCE</scope>
    <source>
        <strain evidence="5">CCC161011</strain>
    </source>
</reference>
<evidence type="ECO:0000313" key="5">
    <source>
        <dbReference type="EMBL" id="KAF7330912.1"/>
    </source>
</evidence>
<evidence type="ECO:0000313" key="6">
    <source>
        <dbReference type="Proteomes" id="UP000620124"/>
    </source>
</evidence>
<dbReference type="SUPFAM" id="SSF51735">
    <property type="entry name" value="NAD(P)-binding Rossmann-fold domains"/>
    <property type="match status" value="1"/>
</dbReference>
<comment type="similarity">
    <text evidence="1">Belongs to the 3-beta-HSD family.</text>
</comment>
<evidence type="ECO:0000256" key="1">
    <source>
        <dbReference type="ARBA" id="ARBA00009219"/>
    </source>
</evidence>
<sequence length="383" mass="42100">MSQDKPTHESYLVVGGGPVAEAVVKLLKPQNLAIAFGSMWAKLLPPKVVSDAIQSCQATCIIHTGIVSTPVITNITYPSVYTAPPTEAQRKEMLEEINVVMKRTSIDGTRNLISAIPKTTVKQLVYFGSADCTFDGTERPNMSEVDVPCLPQAWVPALEPRSFGERSVLNANGQNGLATAVIRPAFLFGPTFHSYMGLLRCQRTPHLSAVCVGDNTNISDTTFIDNAAHAGILAADRLTRAHPQHAATAGRAFFVSDDDPRPSWDLERDLWAAASHTTPPVPVRVPLSRFLRKPGPLARLRGRTGPRTEKEKNMHWFCATRTYDISLARDVLGYAPIVTHDEGIRRTAEWWLEKQRKLSALKNETQATIDNPPPAYDAKTQSN</sequence>
<feature type="domain" description="3-beta hydroxysteroid dehydrogenase/isomerase" evidence="4">
    <location>
        <begin position="101"/>
        <end position="277"/>
    </location>
</feature>
<dbReference type="GO" id="GO:0006694">
    <property type="term" value="P:steroid biosynthetic process"/>
    <property type="evidence" value="ECO:0007669"/>
    <property type="project" value="InterPro"/>
</dbReference>